<name>A0A484L5I5_9ASTE</name>
<keyword evidence="1" id="KW-0808">Transferase</keyword>
<protein>
    <recommendedName>
        <fullName evidence="1">DNA polymerase epsilon catalytic subunit</fullName>
        <ecNumber evidence="1">2.7.7.7</ecNumber>
    </recommendedName>
</protein>
<dbReference type="Proteomes" id="UP000595140">
    <property type="component" value="Unassembled WGS sequence"/>
</dbReference>
<dbReference type="EMBL" id="OOIL02001024">
    <property type="protein sequence ID" value="VFQ71572.1"/>
    <property type="molecule type" value="Genomic_DNA"/>
</dbReference>
<dbReference type="InterPro" id="IPR029703">
    <property type="entry name" value="POL2"/>
</dbReference>
<keyword evidence="1" id="KW-0539">Nucleus</keyword>
<dbReference type="SUPFAM" id="SSF56672">
    <property type="entry name" value="DNA/RNA polymerases"/>
    <property type="match status" value="1"/>
</dbReference>
<dbReference type="GO" id="GO:0008622">
    <property type="term" value="C:epsilon DNA polymerase complex"/>
    <property type="evidence" value="ECO:0007669"/>
    <property type="project" value="InterPro"/>
</dbReference>
<dbReference type="PANTHER" id="PTHR10670">
    <property type="entry name" value="DNA POLYMERASE EPSILON CATALYTIC SUBUNIT A"/>
    <property type="match status" value="1"/>
</dbReference>
<feature type="domain" description="DNA polymerase epsilon ,catalytic subunit A thumb" evidence="3">
    <location>
        <begin position="42"/>
        <end position="175"/>
    </location>
</feature>
<dbReference type="GO" id="GO:0003677">
    <property type="term" value="F:DNA binding"/>
    <property type="evidence" value="ECO:0007669"/>
    <property type="project" value="UniProtKB-KW"/>
</dbReference>
<evidence type="ECO:0000313" key="4">
    <source>
        <dbReference type="EMBL" id="VFQ71572.1"/>
    </source>
</evidence>
<dbReference type="InterPro" id="IPR055191">
    <property type="entry name" value="POL2_thumb"/>
</dbReference>
<dbReference type="Pfam" id="PF22634">
    <property type="entry name" value="POL2_thumb"/>
    <property type="match status" value="1"/>
</dbReference>
<reference evidence="4 5" key="1">
    <citation type="submission" date="2018-04" db="EMBL/GenBank/DDBJ databases">
        <authorList>
            <person name="Vogel A."/>
        </authorList>
    </citation>
    <scope>NUCLEOTIDE SEQUENCE [LARGE SCALE GENOMIC DNA]</scope>
</reference>
<dbReference type="GO" id="GO:0000278">
    <property type="term" value="P:mitotic cell cycle"/>
    <property type="evidence" value="ECO:0007669"/>
    <property type="project" value="TreeGrafter"/>
</dbReference>
<feature type="region of interest" description="Disordered" evidence="2">
    <location>
        <begin position="201"/>
        <end position="226"/>
    </location>
</feature>
<dbReference type="GO" id="GO:0045004">
    <property type="term" value="P:DNA replication proofreading"/>
    <property type="evidence" value="ECO:0007669"/>
    <property type="project" value="TreeGrafter"/>
</dbReference>
<comment type="catalytic activity">
    <reaction evidence="1">
        <text>DNA(n) + a 2'-deoxyribonucleoside 5'-triphosphate = DNA(n+1) + diphosphate</text>
        <dbReference type="Rhea" id="RHEA:22508"/>
        <dbReference type="Rhea" id="RHEA-COMP:17339"/>
        <dbReference type="Rhea" id="RHEA-COMP:17340"/>
        <dbReference type="ChEBI" id="CHEBI:33019"/>
        <dbReference type="ChEBI" id="CHEBI:61560"/>
        <dbReference type="ChEBI" id="CHEBI:173112"/>
        <dbReference type="EC" id="2.7.7.7"/>
    </reaction>
</comment>
<dbReference type="GO" id="GO:0006297">
    <property type="term" value="P:nucleotide-excision repair, DNA gap filling"/>
    <property type="evidence" value="ECO:0007669"/>
    <property type="project" value="TreeGrafter"/>
</dbReference>
<dbReference type="PANTHER" id="PTHR10670:SF0">
    <property type="entry name" value="DNA POLYMERASE EPSILON CATALYTIC SUBUNIT A"/>
    <property type="match status" value="1"/>
</dbReference>
<dbReference type="GO" id="GO:0006287">
    <property type="term" value="P:base-excision repair, gap-filling"/>
    <property type="evidence" value="ECO:0007669"/>
    <property type="project" value="TreeGrafter"/>
</dbReference>
<dbReference type="OrthoDB" id="10060449at2759"/>
<evidence type="ECO:0000259" key="3">
    <source>
        <dbReference type="Pfam" id="PF22634"/>
    </source>
</evidence>
<dbReference type="GO" id="GO:0051539">
    <property type="term" value="F:4 iron, 4 sulfur cluster binding"/>
    <property type="evidence" value="ECO:0007669"/>
    <property type="project" value="UniProtKB-KW"/>
</dbReference>
<keyword evidence="5" id="KW-1185">Reference proteome</keyword>
<keyword evidence="1" id="KW-0238">DNA-binding</keyword>
<dbReference type="InterPro" id="IPR043502">
    <property type="entry name" value="DNA/RNA_pol_sf"/>
</dbReference>
<keyword evidence="1" id="KW-0548">Nucleotidyltransferase</keyword>
<comment type="cofactor">
    <cofactor evidence="1">
        <name>[4Fe-4S] cluster</name>
        <dbReference type="ChEBI" id="CHEBI:49883"/>
    </cofactor>
</comment>
<dbReference type="GO" id="GO:0008270">
    <property type="term" value="F:zinc ion binding"/>
    <property type="evidence" value="ECO:0007669"/>
    <property type="project" value="UniProtKB-KW"/>
</dbReference>
<proteinExistence type="inferred from homology"/>
<dbReference type="GO" id="GO:0006272">
    <property type="term" value="P:leading strand elongation"/>
    <property type="evidence" value="ECO:0007669"/>
    <property type="project" value="TreeGrafter"/>
</dbReference>
<keyword evidence="1" id="KW-0863">Zinc-finger</keyword>
<keyword evidence="1" id="KW-0408">Iron</keyword>
<evidence type="ECO:0000313" key="5">
    <source>
        <dbReference type="Proteomes" id="UP000595140"/>
    </source>
</evidence>
<sequence length="261" mass="28898">MAMICFKADSCKALTNKGAAVFQVISADEAMPRQITDGGGMNQGKDIADSELLDYISESITLSTSLADCGEQKSCAVTTAKRLRDFLGDAMVKDKGLCCQYIVACEPKGTPVTERAIPVAIFKTNTENMKLYIKKWCKISSDSKTSIRSIVDWSYYKRRLCSMIQKKITIPAAMQKVANPVPRVPHPSWLLKRVNEKEEKFRSHQQELEDMNGSMSRENKSAGADLEDMGKAGKSYVIAPRPIVHSHGVNKRVKDLVDKSG</sequence>
<gene>
    <name evidence="4" type="ORF">CCAM_LOCUS13348</name>
</gene>
<dbReference type="EC" id="2.7.7.7" evidence="1"/>
<keyword evidence="1" id="KW-0239">DNA-directed DNA polymerase</keyword>
<evidence type="ECO:0000256" key="1">
    <source>
        <dbReference type="RuleBase" id="RU365029"/>
    </source>
</evidence>
<accession>A0A484L5I5</accession>
<comment type="function">
    <text evidence="1">DNA polymerase II participates in chromosomal DNA replication.</text>
</comment>
<comment type="similarity">
    <text evidence="1">Belongs to the DNA polymerase type-B family.</text>
</comment>
<keyword evidence="1" id="KW-0862">Zinc</keyword>
<comment type="subcellular location">
    <subcellularLocation>
        <location evidence="1">Nucleus</location>
    </subcellularLocation>
</comment>
<dbReference type="GO" id="GO:0008310">
    <property type="term" value="F:single-stranded DNA 3'-5' DNA exonuclease activity"/>
    <property type="evidence" value="ECO:0007669"/>
    <property type="project" value="TreeGrafter"/>
</dbReference>
<keyword evidence="1" id="KW-0235">DNA replication</keyword>
<keyword evidence="1" id="KW-0004">4Fe-4S</keyword>
<dbReference type="AlphaFoldDB" id="A0A484L5I5"/>
<evidence type="ECO:0000256" key="2">
    <source>
        <dbReference type="SAM" id="MobiDB-lite"/>
    </source>
</evidence>
<organism evidence="4 5">
    <name type="scientific">Cuscuta campestris</name>
    <dbReference type="NCBI Taxonomy" id="132261"/>
    <lineage>
        <taxon>Eukaryota</taxon>
        <taxon>Viridiplantae</taxon>
        <taxon>Streptophyta</taxon>
        <taxon>Embryophyta</taxon>
        <taxon>Tracheophyta</taxon>
        <taxon>Spermatophyta</taxon>
        <taxon>Magnoliopsida</taxon>
        <taxon>eudicotyledons</taxon>
        <taxon>Gunneridae</taxon>
        <taxon>Pentapetalae</taxon>
        <taxon>asterids</taxon>
        <taxon>lamiids</taxon>
        <taxon>Solanales</taxon>
        <taxon>Convolvulaceae</taxon>
        <taxon>Cuscuteae</taxon>
        <taxon>Cuscuta</taxon>
        <taxon>Cuscuta subgen. Grammica</taxon>
        <taxon>Cuscuta sect. Cleistogrammica</taxon>
    </lineage>
</organism>
<dbReference type="GO" id="GO:0003887">
    <property type="term" value="F:DNA-directed DNA polymerase activity"/>
    <property type="evidence" value="ECO:0007669"/>
    <property type="project" value="UniProtKB-KW"/>
</dbReference>
<keyword evidence="1" id="KW-0479">Metal-binding</keyword>
<keyword evidence="1" id="KW-0411">Iron-sulfur</keyword>